<evidence type="ECO:0000256" key="1">
    <source>
        <dbReference type="SAM" id="MobiDB-lite"/>
    </source>
</evidence>
<sequence>MAENQVVSDPNLYDLHHKIFPKYHLVTYLPIHKADQSKVDQTAQAQAERPGSQRCKECNSQ</sequence>
<evidence type="ECO:0000313" key="3">
    <source>
        <dbReference type="Proteomes" id="UP000363590"/>
    </source>
</evidence>
<gene>
    <name evidence="2" type="ORF">GCD22_02500</name>
</gene>
<accession>A0A5P9XSU3</accession>
<organism evidence="2 3">
    <name type="scientific">Acidithiobacillus thiooxidans ATCC 19377</name>
    <dbReference type="NCBI Taxonomy" id="637390"/>
    <lineage>
        <taxon>Bacteria</taxon>
        <taxon>Pseudomonadati</taxon>
        <taxon>Pseudomonadota</taxon>
        <taxon>Acidithiobacillia</taxon>
        <taxon>Acidithiobacillales</taxon>
        <taxon>Acidithiobacillaceae</taxon>
        <taxon>Acidithiobacillus</taxon>
    </lineage>
</organism>
<protein>
    <submittedName>
        <fullName evidence="2">Uncharacterized protein</fullName>
    </submittedName>
</protein>
<proteinExistence type="predicted"/>
<dbReference type="KEGG" id="atx:GCD22_02500"/>
<dbReference type="AlphaFoldDB" id="A0A5P9XSU3"/>
<dbReference type="EMBL" id="CP045571">
    <property type="protein sequence ID" value="QFX96689.1"/>
    <property type="molecule type" value="Genomic_DNA"/>
</dbReference>
<feature type="region of interest" description="Disordered" evidence="1">
    <location>
        <begin position="40"/>
        <end position="61"/>
    </location>
</feature>
<evidence type="ECO:0000313" key="2">
    <source>
        <dbReference type="EMBL" id="QFX96689.1"/>
    </source>
</evidence>
<name>A0A5P9XSU3_ACITH</name>
<dbReference type="Proteomes" id="UP000363590">
    <property type="component" value="Chromosome"/>
</dbReference>
<reference evidence="2 3" key="1">
    <citation type="submission" date="2019-10" db="EMBL/GenBank/DDBJ databases">
        <authorList>
            <person name="Wang R."/>
        </authorList>
    </citation>
    <scope>NUCLEOTIDE SEQUENCE [LARGE SCALE GENOMIC DNA]</scope>
    <source>
        <strain evidence="2 3">ATCC 19377</strain>
    </source>
</reference>